<sequence>MEIDDSFSSPEEIMDILSKEGLTFKIGFDDEDFDDDDLTDSDFETNSENQSECFTSNSLSNALFSVEMSPEELNRLELILEDAEDDSEEFDERECAAGEEQEHEQSFIQKSESDADKFRKEFKDADIIYFDLFKSKRYVKTLIFQRENDRGRNTYCLVGDCEAPMCFGK</sequence>
<accession>A0AA96V4H0</accession>
<reference evidence="2 3" key="1">
    <citation type="submission" date="2023-07" db="EMBL/GenBank/DDBJ databases">
        <title>Closed genoem sequence of Methanosarcinaceae archaeon Ac7.</title>
        <authorList>
            <person name="Poehlein A."/>
            <person name="Protasov E."/>
            <person name="Platt K."/>
            <person name="Reeh H."/>
            <person name="Daniel R."/>
            <person name="Brune A."/>
        </authorList>
    </citation>
    <scope>NUCLEOTIDE SEQUENCE [LARGE SCALE GENOMIC DNA]</scope>
    <source>
        <strain evidence="2 3">Ac7</strain>
    </source>
</reference>
<feature type="region of interest" description="Disordered" evidence="1">
    <location>
        <begin position="87"/>
        <end position="112"/>
    </location>
</feature>
<evidence type="ECO:0000313" key="2">
    <source>
        <dbReference type="EMBL" id="WNY25365.1"/>
    </source>
</evidence>
<feature type="region of interest" description="Disordered" evidence="1">
    <location>
        <begin position="35"/>
        <end position="54"/>
    </location>
</feature>
<name>A0AA96V4H0_9EURY</name>
<dbReference type="Proteomes" id="UP001303587">
    <property type="component" value="Chromosome"/>
</dbReference>
<gene>
    <name evidence="2" type="ORF">MsAc7_09150</name>
</gene>
<dbReference type="GeneID" id="89230026"/>
<feature type="compositionally biased region" description="Acidic residues" evidence="1">
    <location>
        <begin position="87"/>
        <end position="102"/>
    </location>
</feature>
<protein>
    <submittedName>
        <fullName evidence="2">Uncharacterized protein</fullName>
    </submittedName>
</protein>
<feature type="compositionally biased region" description="Acidic residues" evidence="1">
    <location>
        <begin position="35"/>
        <end position="45"/>
    </location>
</feature>
<proteinExistence type="predicted"/>
<keyword evidence="3" id="KW-1185">Reference proteome</keyword>
<dbReference type="AlphaFoldDB" id="A0AA96V4H0"/>
<dbReference type="RefSeq" id="WP_338103398.1">
    <property type="nucleotide sequence ID" value="NZ_CP131060.1"/>
</dbReference>
<evidence type="ECO:0000256" key="1">
    <source>
        <dbReference type="SAM" id="MobiDB-lite"/>
    </source>
</evidence>
<dbReference type="EMBL" id="CP131060">
    <property type="protein sequence ID" value="WNY25365.1"/>
    <property type="molecule type" value="Genomic_DNA"/>
</dbReference>
<evidence type="ECO:0000313" key="3">
    <source>
        <dbReference type="Proteomes" id="UP001303587"/>
    </source>
</evidence>
<organism evidence="2 3">
    <name type="scientific">Methanolapillus millepedarum</name>
    <dbReference type="NCBI Taxonomy" id="3028296"/>
    <lineage>
        <taxon>Archaea</taxon>
        <taxon>Methanobacteriati</taxon>
        <taxon>Methanobacteriota</taxon>
        <taxon>Stenosarchaea group</taxon>
        <taxon>Methanomicrobia</taxon>
        <taxon>Methanosarcinales</taxon>
        <taxon>Methanosarcinaceae</taxon>
        <taxon>Methanolapillus</taxon>
    </lineage>
</organism>